<evidence type="ECO:0000313" key="3">
    <source>
        <dbReference type="Proteomes" id="UP000471640"/>
    </source>
</evidence>
<evidence type="ECO:0000313" key="2">
    <source>
        <dbReference type="EMBL" id="NEX20758.1"/>
    </source>
</evidence>
<dbReference type="GO" id="GO:0016740">
    <property type="term" value="F:transferase activity"/>
    <property type="evidence" value="ECO:0007669"/>
    <property type="project" value="UniProtKB-KW"/>
</dbReference>
<comment type="caution">
    <text evidence="2">The sequence shown here is derived from an EMBL/GenBank/DDBJ whole genome shotgun (WGS) entry which is preliminary data.</text>
</comment>
<reference evidence="2 3" key="2">
    <citation type="submission" date="2020-02" db="EMBL/GenBank/DDBJ databases">
        <title>Genome sequences of Thiorhodococcus mannitoliphagus and Thiorhodococcus minor, purple sulfur photosynthetic bacteria in the gammaproteobacterial family, Chromatiaceae.</title>
        <authorList>
            <person name="Aviles F.A."/>
            <person name="Meyer T.E."/>
            <person name="Kyndt J.A."/>
        </authorList>
    </citation>
    <scope>NUCLEOTIDE SEQUENCE [LARGE SCALE GENOMIC DNA]</scope>
    <source>
        <strain evidence="2 3">DSM 18266</strain>
    </source>
</reference>
<keyword evidence="3" id="KW-1185">Reference proteome</keyword>
<organism evidence="2 3">
    <name type="scientific">Thiorhodococcus mannitoliphagus</name>
    <dbReference type="NCBI Taxonomy" id="329406"/>
    <lineage>
        <taxon>Bacteria</taxon>
        <taxon>Pseudomonadati</taxon>
        <taxon>Pseudomonadota</taxon>
        <taxon>Gammaproteobacteria</taxon>
        <taxon>Chromatiales</taxon>
        <taxon>Chromatiaceae</taxon>
        <taxon>Thiorhodococcus</taxon>
    </lineage>
</organism>
<dbReference type="Proteomes" id="UP000471640">
    <property type="component" value="Unassembled WGS sequence"/>
</dbReference>
<keyword evidence="1" id="KW-0472">Membrane</keyword>
<keyword evidence="2" id="KW-0808">Transferase</keyword>
<gene>
    <name evidence="2" type="ORF">G3480_10620</name>
</gene>
<sequence>MSHGGEWDFFDAIYCITLASRPDRMQAAKEQFALVDLDERVEFVVVARDEEDPVRGIFSSHQRCLSRALAAGAEHILIFEDDVFFRQHNPERLRDACRFLEDIDTWDGFALGCLTLSSRPTNRRGVVRIGYRCLTHGYALNRPFAKRILREPWQGVPIDGLIHSLGGEFFALHPMCAFQGLATSDNNTVWIDRVRSIFGGLALIQKGNEVYCNHKWLIIFIHVFVAAALIALLWPTCS</sequence>
<keyword evidence="1" id="KW-1133">Transmembrane helix</keyword>
<name>A0A6P1DRS5_9GAMM</name>
<proteinExistence type="predicted"/>
<dbReference type="AlphaFoldDB" id="A0A6P1DRS5"/>
<protein>
    <submittedName>
        <fullName evidence="2">Glycosyltransferase</fullName>
    </submittedName>
</protein>
<reference evidence="3" key="1">
    <citation type="journal article" date="2020" name="Microbiol. Resour. Announc.">
        <title>Draft Genome Sequences of Thiorhodococcus mannitoliphagus and Thiorhodococcus minor, Purple Sulfur Photosynthetic Bacteria in the Gammaproteobacterial Family Chromatiaceae.</title>
        <authorList>
            <person name="Aviles F.A."/>
            <person name="Meyer T.E."/>
            <person name="Kyndt J.A."/>
        </authorList>
    </citation>
    <scope>NUCLEOTIDE SEQUENCE [LARGE SCALE GENOMIC DNA]</scope>
    <source>
        <strain evidence="3">DSM 18266</strain>
    </source>
</reference>
<accession>A0A6P1DRS5</accession>
<dbReference type="EMBL" id="JAAIJR010000035">
    <property type="protein sequence ID" value="NEX20758.1"/>
    <property type="molecule type" value="Genomic_DNA"/>
</dbReference>
<evidence type="ECO:0000256" key="1">
    <source>
        <dbReference type="SAM" id="Phobius"/>
    </source>
</evidence>
<feature type="transmembrane region" description="Helical" evidence="1">
    <location>
        <begin position="216"/>
        <end position="234"/>
    </location>
</feature>
<keyword evidence="1" id="KW-0812">Transmembrane</keyword>